<dbReference type="CDD" id="cd09271">
    <property type="entry name" value="RNase_H2-C"/>
    <property type="match status" value="1"/>
</dbReference>
<comment type="caution">
    <text evidence="2">The sequence shown here is derived from an EMBL/GenBank/DDBJ whole genome shotgun (WGS) entry which is preliminary data.</text>
</comment>
<name>A0A9P6NXM1_9BASI</name>
<dbReference type="Proteomes" id="UP000886653">
    <property type="component" value="Unassembled WGS sequence"/>
</dbReference>
<gene>
    <name evidence="2" type="ORF">CROQUDRAFT_650666</name>
</gene>
<organism evidence="2 3">
    <name type="scientific">Cronartium quercuum f. sp. fusiforme G11</name>
    <dbReference type="NCBI Taxonomy" id="708437"/>
    <lineage>
        <taxon>Eukaryota</taxon>
        <taxon>Fungi</taxon>
        <taxon>Dikarya</taxon>
        <taxon>Basidiomycota</taxon>
        <taxon>Pucciniomycotina</taxon>
        <taxon>Pucciniomycetes</taxon>
        <taxon>Pucciniales</taxon>
        <taxon>Coleosporiaceae</taxon>
        <taxon>Cronartium</taxon>
    </lineage>
</organism>
<evidence type="ECO:0000313" key="2">
    <source>
        <dbReference type="EMBL" id="KAG0152044.1"/>
    </source>
</evidence>
<dbReference type="PANTHER" id="PTHR47204:SF1">
    <property type="entry name" value="RIBONUCLEASE H2 SUBUNIT C"/>
    <property type="match status" value="1"/>
</dbReference>
<protein>
    <submittedName>
        <fullName evidence="2">Uncharacterized protein</fullName>
    </submittedName>
</protein>
<reference evidence="2" key="1">
    <citation type="submission" date="2013-11" db="EMBL/GenBank/DDBJ databases">
        <title>Genome sequence of the fusiform rust pathogen reveals effectors for host alternation and coevolution with pine.</title>
        <authorList>
            <consortium name="DOE Joint Genome Institute"/>
            <person name="Smith K."/>
            <person name="Pendleton A."/>
            <person name="Kubisiak T."/>
            <person name="Anderson C."/>
            <person name="Salamov A."/>
            <person name="Aerts A."/>
            <person name="Riley R."/>
            <person name="Clum A."/>
            <person name="Lindquist E."/>
            <person name="Ence D."/>
            <person name="Campbell M."/>
            <person name="Kronenberg Z."/>
            <person name="Feau N."/>
            <person name="Dhillon B."/>
            <person name="Hamelin R."/>
            <person name="Burleigh J."/>
            <person name="Smith J."/>
            <person name="Yandell M."/>
            <person name="Nelson C."/>
            <person name="Grigoriev I."/>
            <person name="Davis J."/>
        </authorList>
    </citation>
    <scope>NUCLEOTIDE SEQUENCE</scope>
    <source>
        <strain evidence="2">G11</strain>
    </source>
</reference>
<dbReference type="OrthoDB" id="6222486at2759"/>
<dbReference type="InterPro" id="IPR013924">
    <property type="entry name" value="RNase_H2_suC"/>
</dbReference>
<feature type="region of interest" description="Disordered" evidence="1">
    <location>
        <begin position="140"/>
        <end position="171"/>
    </location>
</feature>
<dbReference type="Gene3D" id="2.40.128.680">
    <property type="match status" value="1"/>
</dbReference>
<feature type="compositionally biased region" description="Basic and acidic residues" evidence="1">
    <location>
        <begin position="158"/>
        <end position="171"/>
    </location>
</feature>
<dbReference type="GO" id="GO:0032299">
    <property type="term" value="C:ribonuclease H2 complex"/>
    <property type="evidence" value="ECO:0007669"/>
    <property type="project" value="InterPro"/>
</dbReference>
<dbReference type="GO" id="GO:0006401">
    <property type="term" value="P:RNA catabolic process"/>
    <property type="evidence" value="ECO:0007669"/>
    <property type="project" value="InterPro"/>
</dbReference>
<sequence length="277" mass="30151">MSNNKNLIDSHNSSYLLNHSQQTLSTSTELHLMPFSISHHGPAKISTYFLPRPIVPVDQSSSSSQGCLEAAFRGRYIHGTPVSLPERYTGLLLSSSSTPAALPALIQTKPANPRPARTARGRGRGRGAGAAMAAARMKAKTAETTSDQFIDESDPEDETRNARRAEKVETRQNRQSLAQLEAGQLVEAVSTKVIIPELSFPAHERVAPVPSSPDDHKTIEAGSTKVLKAVGTFNEFVIWNPDGPLDCSEDVYFRSITEWTAMAELLHRPPPKSASQN</sequence>
<proteinExistence type="predicted"/>
<dbReference type="EMBL" id="MU167210">
    <property type="protein sequence ID" value="KAG0152044.1"/>
    <property type="molecule type" value="Genomic_DNA"/>
</dbReference>
<evidence type="ECO:0000313" key="3">
    <source>
        <dbReference type="Proteomes" id="UP000886653"/>
    </source>
</evidence>
<dbReference type="Pfam" id="PF08615">
    <property type="entry name" value="RNase_H2_suC"/>
    <property type="match status" value="1"/>
</dbReference>
<dbReference type="AlphaFoldDB" id="A0A9P6NXM1"/>
<dbReference type="PANTHER" id="PTHR47204">
    <property type="entry name" value="OS02G0168900 PROTEIN"/>
    <property type="match status" value="1"/>
</dbReference>
<keyword evidence="3" id="KW-1185">Reference proteome</keyword>
<accession>A0A9P6NXM1</accession>
<evidence type="ECO:0000256" key="1">
    <source>
        <dbReference type="SAM" id="MobiDB-lite"/>
    </source>
</evidence>